<keyword evidence="2" id="KW-1185">Reference proteome</keyword>
<protein>
    <submittedName>
        <fullName evidence="1">Uncharacterized protein</fullName>
    </submittedName>
</protein>
<proteinExistence type="predicted"/>
<name>A0ACD2ZZQ9_9AGAR</name>
<dbReference type="EMBL" id="ML209097">
    <property type="protein sequence ID" value="TFK59043.1"/>
    <property type="molecule type" value="Genomic_DNA"/>
</dbReference>
<sequence>MRRVIFAANPTSTRFTFGAPIIQLHIRLARVIQLRVLGTVVGIYVVTPPSYLHHTQHIQRQYVRVPGSPLARRLGLQRVLLAGMKVEITVETGSGLVDNQLAFRWARSELACVSGSTRMGMAKRLVQVASSELENAAMKVVRCFDQGRA</sequence>
<gene>
    <name evidence="1" type="ORF">BDN72DRAFT_648263</name>
</gene>
<reference evidence="1 2" key="1">
    <citation type="journal article" date="2019" name="Nat. Ecol. Evol.">
        <title>Megaphylogeny resolves global patterns of mushroom evolution.</title>
        <authorList>
            <person name="Varga T."/>
            <person name="Krizsan K."/>
            <person name="Foldi C."/>
            <person name="Dima B."/>
            <person name="Sanchez-Garcia M."/>
            <person name="Sanchez-Ramirez S."/>
            <person name="Szollosi G.J."/>
            <person name="Szarkandi J.G."/>
            <person name="Papp V."/>
            <person name="Albert L."/>
            <person name="Andreopoulos W."/>
            <person name="Angelini C."/>
            <person name="Antonin V."/>
            <person name="Barry K.W."/>
            <person name="Bougher N.L."/>
            <person name="Buchanan P."/>
            <person name="Buyck B."/>
            <person name="Bense V."/>
            <person name="Catcheside P."/>
            <person name="Chovatia M."/>
            <person name="Cooper J."/>
            <person name="Damon W."/>
            <person name="Desjardin D."/>
            <person name="Finy P."/>
            <person name="Geml J."/>
            <person name="Haridas S."/>
            <person name="Hughes K."/>
            <person name="Justo A."/>
            <person name="Karasinski D."/>
            <person name="Kautmanova I."/>
            <person name="Kiss B."/>
            <person name="Kocsube S."/>
            <person name="Kotiranta H."/>
            <person name="LaButti K.M."/>
            <person name="Lechner B.E."/>
            <person name="Liimatainen K."/>
            <person name="Lipzen A."/>
            <person name="Lukacs Z."/>
            <person name="Mihaltcheva S."/>
            <person name="Morgado L.N."/>
            <person name="Niskanen T."/>
            <person name="Noordeloos M.E."/>
            <person name="Ohm R.A."/>
            <person name="Ortiz-Santana B."/>
            <person name="Ovrebo C."/>
            <person name="Racz N."/>
            <person name="Riley R."/>
            <person name="Savchenko A."/>
            <person name="Shiryaev A."/>
            <person name="Soop K."/>
            <person name="Spirin V."/>
            <person name="Szebenyi C."/>
            <person name="Tomsovsky M."/>
            <person name="Tulloss R.E."/>
            <person name="Uehling J."/>
            <person name="Grigoriev I.V."/>
            <person name="Vagvolgyi C."/>
            <person name="Papp T."/>
            <person name="Martin F.M."/>
            <person name="Miettinen O."/>
            <person name="Hibbett D.S."/>
            <person name="Nagy L.G."/>
        </authorList>
    </citation>
    <scope>NUCLEOTIDE SEQUENCE [LARGE SCALE GENOMIC DNA]</scope>
    <source>
        <strain evidence="1 2">NL-1719</strain>
    </source>
</reference>
<dbReference type="Proteomes" id="UP000308600">
    <property type="component" value="Unassembled WGS sequence"/>
</dbReference>
<organism evidence="1 2">
    <name type="scientific">Pluteus cervinus</name>
    <dbReference type="NCBI Taxonomy" id="181527"/>
    <lineage>
        <taxon>Eukaryota</taxon>
        <taxon>Fungi</taxon>
        <taxon>Dikarya</taxon>
        <taxon>Basidiomycota</taxon>
        <taxon>Agaricomycotina</taxon>
        <taxon>Agaricomycetes</taxon>
        <taxon>Agaricomycetidae</taxon>
        <taxon>Agaricales</taxon>
        <taxon>Pluteineae</taxon>
        <taxon>Pluteaceae</taxon>
        <taxon>Pluteus</taxon>
    </lineage>
</organism>
<accession>A0ACD2ZZQ9</accession>
<evidence type="ECO:0000313" key="1">
    <source>
        <dbReference type="EMBL" id="TFK59043.1"/>
    </source>
</evidence>
<evidence type="ECO:0000313" key="2">
    <source>
        <dbReference type="Proteomes" id="UP000308600"/>
    </source>
</evidence>